<comment type="caution">
    <text evidence="2">The sequence shown here is derived from an EMBL/GenBank/DDBJ whole genome shotgun (WGS) entry which is preliminary data.</text>
</comment>
<organism evidence="2 3">
    <name type="scientific">Holothuria leucospilota</name>
    <name type="common">Black long sea cucumber</name>
    <name type="synonym">Mertensiothuria leucospilota</name>
    <dbReference type="NCBI Taxonomy" id="206669"/>
    <lineage>
        <taxon>Eukaryota</taxon>
        <taxon>Metazoa</taxon>
        <taxon>Echinodermata</taxon>
        <taxon>Eleutherozoa</taxon>
        <taxon>Echinozoa</taxon>
        <taxon>Holothuroidea</taxon>
        <taxon>Aspidochirotacea</taxon>
        <taxon>Aspidochirotida</taxon>
        <taxon>Holothuriidae</taxon>
        <taxon>Holothuria</taxon>
    </lineage>
</organism>
<name>A0A9Q1HCC3_HOLLE</name>
<proteinExistence type="predicted"/>
<gene>
    <name evidence="2" type="ORF">HOLleu_11490</name>
</gene>
<accession>A0A9Q1HCC3</accession>
<sequence>MSSFLLFKVAKEGLSMMKNFSSRQRLQALDDVEYARALLISFHFTECSTFESFNFQICSLSAVAFLLSLCLKLDLWALYLVLKVFSVRL</sequence>
<dbReference type="AlphaFoldDB" id="A0A9Q1HCC3"/>
<feature type="transmembrane region" description="Helical" evidence="1">
    <location>
        <begin position="60"/>
        <end position="82"/>
    </location>
</feature>
<reference evidence="2" key="1">
    <citation type="submission" date="2021-10" db="EMBL/GenBank/DDBJ databases">
        <title>Tropical sea cucumber genome reveals ecological adaptation and Cuvierian tubules defense mechanism.</title>
        <authorList>
            <person name="Chen T."/>
        </authorList>
    </citation>
    <scope>NUCLEOTIDE SEQUENCE</scope>
    <source>
        <strain evidence="2">Nanhai2018</strain>
        <tissue evidence="2">Muscle</tissue>
    </source>
</reference>
<keyword evidence="3" id="KW-1185">Reference proteome</keyword>
<evidence type="ECO:0000256" key="1">
    <source>
        <dbReference type="SAM" id="Phobius"/>
    </source>
</evidence>
<dbReference type="Proteomes" id="UP001152320">
    <property type="component" value="Chromosome 4"/>
</dbReference>
<evidence type="ECO:0000313" key="3">
    <source>
        <dbReference type="Proteomes" id="UP001152320"/>
    </source>
</evidence>
<protein>
    <submittedName>
        <fullName evidence="2">Uncharacterized protein</fullName>
    </submittedName>
</protein>
<dbReference type="EMBL" id="JAIZAY010000004">
    <property type="protein sequence ID" value="KAJ8044112.1"/>
    <property type="molecule type" value="Genomic_DNA"/>
</dbReference>
<evidence type="ECO:0000313" key="2">
    <source>
        <dbReference type="EMBL" id="KAJ8044112.1"/>
    </source>
</evidence>
<keyword evidence="1" id="KW-0812">Transmembrane</keyword>
<keyword evidence="1" id="KW-0472">Membrane</keyword>
<keyword evidence="1" id="KW-1133">Transmembrane helix</keyword>